<feature type="domain" description="Fido" evidence="1">
    <location>
        <begin position="2"/>
        <end position="48"/>
    </location>
</feature>
<reference evidence="2 3" key="1">
    <citation type="submission" date="2023-04" db="EMBL/GenBank/DDBJ databases">
        <title>Australian commercial rhizobial inoculants.</title>
        <authorList>
            <person name="Kohlmeier M.G."/>
            <person name="O'Hara G.W."/>
            <person name="Colombi E."/>
            <person name="Ramsay J.P."/>
            <person name="Terpolilli J."/>
        </authorList>
    </citation>
    <scope>NUCLEOTIDE SEQUENCE [LARGE SCALE GENOMIC DNA]</scope>
    <source>
        <strain evidence="2 3">CB627</strain>
    </source>
</reference>
<gene>
    <name evidence="2" type="ORF">QA636_25655</name>
</gene>
<evidence type="ECO:0000259" key="1">
    <source>
        <dbReference type="Pfam" id="PF02661"/>
    </source>
</evidence>
<dbReference type="RefSeq" id="WP_244558939.1">
    <property type="nucleotide sequence ID" value="NZ_MPVQ01000074.1"/>
</dbReference>
<accession>A0ABY8JR27</accession>
<organism evidence="2 3">
    <name type="scientific">Bradyrhizobium brasilense</name>
    <dbReference type="NCBI Taxonomy" id="1419277"/>
    <lineage>
        <taxon>Bacteria</taxon>
        <taxon>Pseudomonadati</taxon>
        <taxon>Pseudomonadota</taxon>
        <taxon>Alphaproteobacteria</taxon>
        <taxon>Hyphomicrobiales</taxon>
        <taxon>Nitrobacteraceae</taxon>
        <taxon>Bradyrhizobium</taxon>
    </lineage>
</organism>
<dbReference type="InterPro" id="IPR036597">
    <property type="entry name" value="Fido-like_dom_sf"/>
</dbReference>
<dbReference type="Gene3D" id="1.10.3290.10">
    <property type="entry name" value="Fido-like domain"/>
    <property type="match status" value="1"/>
</dbReference>
<proteinExistence type="predicted"/>
<dbReference type="Proteomes" id="UP001221546">
    <property type="component" value="Chromosome"/>
</dbReference>
<protein>
    <submittedName>
        <fullName evidence="2">Fic family protein</fullName>
    </submittedName>
</protein>
<name>A0ABY8JR27_9BRAD</name>
<dbReference type="InterPro" id="IPR003812">
    <property type="entry name" value="Fido"/>
</dbReference>
<keyword evidence="3" id="KW-1185">Reference proteome</keyword>
<dbReference type="Pfam" id="PF02661">
    <property type="entry name" value="Fic"/>
    <property type="match status" value="1"/>
</dbReference>
<evidence type="ECO:0000313" key="2">
    <source>
        <dbReference type="EMBL" id="WFU68165.1"/>
    </source>
</evidence>
<dbReference type="SUPFAM" id="SSF140931">
    <property type="entry name" value="Fic-like"/>
    <property type="match status" value="1"/>
</dbReference>
<dbReference type="EMBL" id="CP121646">
    <property type="protein sequence ID" value="WFU68165.1"/>
    <property type="molecule type" value="Genomic_DNA"/>
</dbReference>
<sequence>MHPGQVVKAIEDLCRYVNQNWDSKSAIELSSYVLWRLNWIHPFLDGSRTTIAQGRPDVSGYTCGPTPELPTHCSGPMGAIGTRSSLRPPIEEGETNSKARTIIVARTWCHI</sequence>
<evidence type="ECO:0000313" key="3">
    <source>
        <dbReference type="Proteomes" id="UP001221546"/>
    </source>
</evidence>